<organism evidence="4 5">
    <name type="scientific">Acanthamoeba castellanii (strain ATCC 30010 / Neff)</name>
    <dbReference type="NCBI Taxonomy" id="1257118"/>
    <lineage>
        <taxon>Eukaryota</taxon>
        <taxon>Amoebozoa</taxon>
        <taxon>Discosea</taxon>
        <taxon>Longamoebia</taxon>
        <taxon>Centramoebida</taxon>
        <taxon>Acanthamoebidae</taxon>
        <taxon>Acanthamoeba</taxon>
    </lineage>
</organism>
<dbReference type="SMART" id="SM00147">
    <property type="entry name" value="RasGEF"/>
    <property type="match status" value="1"/>
</dbReference>
<dbReference type="InterPro" id="IPR001895">
    <property type="entry name" value="RASGEF_cat_dom"/>
</dbReference>
<keyword evidence="5" id="KW-1185">Reference proteome</keyword>
<dbReference type="EMBL" id="KB008119">
    <property type="protein sequence ID" value="ELR12351.1"/>
    <property type="molecule type" value="Genomic_DNA"/>
</dbReference>
<dbReference type="VEuPathDB" id="AmoebaDB:ACA1_374180"/>
<dbReference type="GO" id="GO:0007265">
    <property type="term" value="P:Ras protein signal transduction"/>
    <property type="evidence" value="ECO:0007669"/>
    <property type="project" value="TreeGrafter"/>
</dbReference>
<dbReference type="GO" id="GO:0005085">
    <property type="term" value="F:guanyl-nucleotide exchange factor activity"/>
    <property type="evidence" value="ECO:0007669"/>
    <property type="project" value="UniProtKB-KW"/>
</dbReference>
<dbReference type="AlphaFoldDB" id="L8GJI2"/>
<evidence type="ECO:0000256" key="2">
    <source>
        <dbReference type="PROSITE-ProRule" id="PRU00168"/>
    </source>
</evidence>
<sequence length="417" mass="47155">MERTCNSTQYFAALLPIEVWEGVFLWLDTAHDLQAIRGPVEYRREVERRVCGCLSEQGVGQAPPSASLTFNEVNEAFHLRSGNLTDIWQYLFHNATESWRSEDVVLYNYITQFTDEQLLHAIVLANTLARWVLLRPHITRTGDALDLMCAHLASPSSAALLGFVRASDLELLVSVTKQLVHQQQRLECPEVNRPGSTPEDKATETLVDLSSPRGDRHAHVVYQFLSTPPEHVASELTARNWSLFSSIAISELFEPASCNQTPVLKNGLRSCGTGSEWLRHELRKLNNFNGLLNVLAGLNTSSVVRLKQTWERYRRTMEQAEQPCIPYAGMILTDMTFIHESSTARLPDPESVPFSRWRMCANIFAELRKWQSVPYQFTVEQRPPAGVALVDRMLTELSGLEEAQAYRLSLASEPRST</sequence>
<dbReference type="OrthoDB" id="25179at2759"/>
<dbReference type="RefSeq" id="XP_004334364.1">
    <property type="nucleotide sequence ID" value="XM_004334316.1"/>
</dbReference>
<dbReference type="PANTHER" id="PTHR23113:SF363">
    <property type="entry name" value="PROTEIN SON OF SEVENLESS"/>
    <property type="match status" value="1"/>
</dbReference>
<accession>L8GJI2</accession>
<reference evidence="4 5" key="1">
    <citation type="journal article" date="2013" name="Genome Biol.">
        <title>Genome of Acanthamoeba castellanii highlights extensive lateral gene transfer and early evolution of tyrosine kinase signaling.</title>
        <authorList>
            <person name="Clarke M."/>
            <person name="Lohan A.J."/>
            <person name="Liu B."/>
            <person name="Lagkouvardos I."/>
            <person name="Roy S."/>
            <person name="Zafar N."/>
            <person name="Bertelli C."/>
            <person name="Schilde C."/>
            <person name="Kianianmomeni A."/>
            <person name="Burglin T.R."/>
            <person name="Frech C."/>
            <person name="Turcotte B."/>
            <person name="Kopec K.O."/>
            <person name="Synnott J.M."/>
            <person name="Choo C."/>
            <person name="Paponov I."/>
            <person name="Finkler A."/>
            <person name="Soon Heng Tan C."/>
            <person name="Hutchins A.P."/>
            <person name="Weinmeier T."/>
            <person name="Rattei T."/>
            <person name="Chu J.S."/>
            <person name="Gimenez G."/>
            <person name="Irimia M."/>
            <person name="Rigden D.J."/>
            <person name="Fitzpatrick D.A."/>
            <person name="Lorenzo-Morales J."/>
            <person name="Bateman A."/>
            <person name="Chiu C.H."/>
            <person name="Tang P."/>
            <person name="Hegemann P."/>
            <person name="Fromm H."/>
            <person name="Raoult D."/>
            <person name="Greub G."/>
            <person name="Miranda-Saavedra D."/>
            <person name="Chen N."/>
            <person name="Nash P."/>
            <person name="Ginger M.L."/>
            <person name="Horn M."/>
            <person name="Schaap P."/>
            <person name="Caler L."/>
            <person name="Loftus B."/>
        </authorList>
    </citation>
    <scope>NUCLEOTIDE SEQUENCE [LARGE SCALE GENOMIC DNA]</scope>
    <source>
        <strain evidence="4 5">Neff</strain>
    </source>
</reference>
<evidence type="ECO:0000313" key="5">
    <source>
        <dbReference type="Proteomes" id="UP000011083"/>
    </source>
</evidence>
<dbReference type="InterPro" id="IPR008937">
    <property type="entry name" value="Ras-like_GEF"/>
</dbReference>
<feature type="domain" description="Ras-GEF" evidence="3">
    <location>
        <begin position="228"/>
        <end position="415"/>
    </location>
</feature>
<evidence type="ECO:0000256" key="1">
    <source>
        <dbReference type="ARBA" id="ARBA00022658"/>
    </source>
</evidence>
<dbReference type="STRING" id="1257118.L8GJI2"/>
<evidence type="ECO:0000259" key="3">
    <source>
        <dbReference type="PROSITE" id="PS50009"/>
    </source>
</evidence>
<keyword evidence="1 2" id="KW-0344">Guanine-nucleotide releasing factor</keyword>
<dbReference type="PANTHER" id="PTHR23113">
    <property type="entry name" value="GUANINE NUCLEOTIDE EXCHANGE FACTOR"/>
    <property type="match status" value="1"/>
</dbReference>
<name>L8GJI2_ACACF</name>
<dbReference type="Proteomes" id="UP000011083">
    <property type="component" value="Unassembled WGS sequence"/>
</dbReference>
<dbReference type="Gene3D" id="1.10.840.10">
    <property type="entry name" value="Ras guanine-nucleotide exchange factors catalytic domain"/>
    <property type="match status" value="2"/>
</dbReference>
<dbReference type="GeneID" id="14912910"/>
<proteinExistence type="predicted"/>
<dbReference type="InterPro" id="IPR023578">
    <property type="entry name" value="Ras_GEF_dom_sf"/>
</dbReference>
<dbReference type="GO" id="GO:0005886">
    <property type="term" value="C:plasma membrane"/>
    <property type="evidence" value="ECO:0007669"/>
    <property type="project" value="TreeGrafter"/>
</dbReference>
<dbReference type="SUPFAM" id="SSF48366">
    <property type="entry name" value="Ras GEF"/>
    <property type="match status" value="1"/>
</dbReference>
<dbReference type="KEGG" id="acan:ACA1_374180"/>
<dbReference type="Pfam" id="PF00617">
    <property type="entry name" value="RasGEF"/>
    <property type="match status" value="1"/>
</dbReference>
<evidence type="ECO:0000313" key="4">
    <source>
        <dbReference type="EMBL" id="ELR12351.1"/>
    </source>
</evidence>
<protein>
    <submittedName>
        <fullName evidence="4">RasGEF domain containing protein</fullName>
    </submittedName>
</protein>
<dbReference type="PROSITE" id="PS50009">
    <property type="entry name" value="RASGEF_CAT"/>
    <property type="match status" value="1"/>
</dbReference>
<gene>
    <name evidence="4" type="ORF">ACA1_374180</name>
</gene>
<dbReference type="InterPro" id="IPR036964">
    <property type="entry name" value="RASGEF_cat_dom_sf"/>
</dbReference>